<feature type="binding site" evidence="4">
    <location>
        <begin position="11"/>
        <end position="13"/>
    </location>
    <ligand>
        <name>N(1)-(5-phospho-beta-D-ribosyl)glycinamide</name>
        <dbReference type="ChEBI" id="CHEBI:143788"/>
    </ligand>
</feature>
<dbReference type="EMBL" id="CP000033">
    <property type="protein sequence ID" value="AAV43370.1"/>
    <property type="molecule type" value="Genomic_DNA"/>
</dbReference>
<dbReference type="GO" id="GO:0005829">
    <property type="term" value="C:cytosol"/>
    <property type="evidence" value="ECO:0007669"/>
    <property type="project" value="TreeGrafter"/>
</dbReference>
<evidence type="ECO:0000259" key="5">
    <source>
        <dbReference type="Pfam" id="PF00551"/>
    </source>
</evidence>
<reference evidence="6 7" key="1">
    <citation type="journal article" date="2005" name="Proc. Natl. Acad. Sci. U.S.A.">
        <title>Complete genome sequence of the probiotic lactic acid bacterium Lactobacillus acidophilus NCFM.</title>
        <authorList>
            <person name="Altermann E."/>
            <person name="Russell W.M."/>
            <person name="Azcarate-Peril M.A."/>
            <person name="Barrangou R."/>
            <person name="Buck B.L."/>
            <person name="McAuliffe O."/>
            <person name="Souther N."/>
            <person name="Dobson A."/>
            <person name="Duong T."/>
            <person name="Callanan M."/>
            <person name="Lick S."/>
            <person name="Hamrick A."/>
            <person name="Cano R."/>
            <person name="Klaenhammer T.R."/>
        </authorList>
    </citation>
    <scope>NUCLEOTIDE SEQUENCE [LARGE SCALE GENOMIC DNA]</scope>
    <source>
        <strain evidence="7">ATCC 700396 / NCK56 / N2 / NCFM</strain>
    </source>
</reference>
<evidence type="ECO:0000256" key="2">
    <source>
        <dbReference type="ARBA" id="ARBA00022679"/>
    </source>
</evidence>
<organism evidence="7">
    <name type="scientific">Lactobacillus acidophilus (strain ATCC 700396 / NCK56 / N2 / NCFM)</name>
    <dbReference type="NCBI Taxonomy" id="272621"/>
    <lineage>
        <taxon>Bacteria</taxon>
        <taxon>Bacillati</taxon>
        <taxon>Bacillota</taxon>
        <taxon>Bacilli</taxon>
        <taxon>Lactobacillales</taxon>
        <taxon>Lactobacillaceae</taxon>
        <taxon>Lactobacillus</taxon>
    </lineage>
</organism>
<dbReference type="EC" id="2.1.2.2" evidence="4"/>
<dbReference type="OrthoDB" id="9806170at2"/>
<dbReference type="PANTHER" id="PTHR43369">
    <property type="entry name" value="PHOSPHORIBOSYLGLYCINAMIDE FORMYLTRANSFERASE"/>
    <property type="match status" value="1"/>
</dbReference>
<dbReference type="InterPro" id="IPR036477">
    <property type="entry name" value="Formyl_transf_N_sf"/>
</dbReference>
<evidence type="ECO:0000256" key="3">
    <source>
        <dbReference type="ARBA" id="ARBA00022755"/>
    </source>
</evidence>
<dbReference type="UniPathway" id="UPA00074">
    <property type="reaction ID" value="UER00126"/>
</dbReference>
<gene>
    <name evidence="4 6" type="primary">purN</name>
    <name evidence="6" type="ordered locus">LBA1553</name>
</gene>
<keyword evidence="2 4" id="KW-0808">Transferase</keyword>
<comment type="caution">
    <text evidence="4">Lacks conserved residue(s) required for the propagation of feature annotation.</text>
</comment>
<feature type="site" description="Raises pKa of active site His" evidence="4">
    <location>
        <position position="148"/>
    </location>
</feature>
<proteinExistence type="inferred from homology"/>
<dbReference type="RefSeq" id="WP_003548358.1">
    <property type="nucleotide sequence ID" value="NC_006814.3"/>
</dbReference>
<dbReference type="STRING" id="272621.LBA1553"/>
<dbReference type="GO" id="GO:0006189">
    <property type="term" value="P:'de novo' IMP biosynthetic process"/>
    <property type="evidence" value="ECO:0007669"/>
    <property type="project" value="UniProtKB-UniRule"/>
</dbReference>
<dbReference type="Pfam" id="PF00551">
    <property type="entry name" value="Formyl_trans_N"/>
    <property type="match status" value="1"/>
</dbReference>
<name>Q5FIV4_LACAC</name>
<dbReference type="KEGG" id="lac:LBA1553"/>
<feature type="binding site" evidence="4">
    <location>
        <position position="106"/>
    </location>
    <ligand>
        <name>(6R)-10-formyltetrahydrofolate</name>
        <dbReference type="ChEBI" id="CHEBI:195366"/>
    </ligand>
</feature>
<dbReference type="CDD" id="cd08645">
    <property type="entry name" value="FMT_core_GART"/>
    <property type="match status" value="1"/>
</dbReference>
<feature type="domain" description="Formyl transferase N-terminal" evidence="5">
    <location>
        <begin position="1"/>
        <end position="184"/>
    </location>
</feature>
<dbReference type="InterPro" id="IPR002376">
    <property type="entry name" value="Formyl_transf_N"/>
</dbReference>
<protein>
    <recommendedName>
        <fullName evidence="4">Phosphoribosylglycinamide formyltransferase</fullName>
        <ecNumber evidence="4">2.1.2.2</ecNumber>
    </recommendedName>
    <alternativeName>
        <fullName evidence="4">5'-phosphoribosylglycinamide transformylase</fullName>
    </alternativeName>
    <alternativeName>
        <fullName evidence="4">GAR transformylase</fullName>
        <shortName evidence="4">GART</shortName>
    </alternativeName>
</protein>
<evidence type="ECO:0000256" key="4">
    <source>
        <dbReference type="HAMAP-Rule" id="MF_01930"/>
    </source>
</evidence>
<accession>Q5FIV4</accession>
<dbReference type="HOGENOM" id="CLU_038395_1_3_9"/>
<dbReference type="BioCyc" id="LACI272621:G1G49-1518-MONOMER"/>
<dbReference type="Gene3D" id="3.40.50.170">
    <property type="entry name" value="Formyl transferase, N-terminal domain"/>
    <property type="match status" value="1"/>
</dbReference>
<keyword evidence="7" id="KW-1185">Reference proteome</keyword>
<comment type="similarity">
    <text evidence="4">Belongs to the GART family.</text>
</comment>
<evidence type="ECO:0000313" key="6">
    <source>
        <dbReference type="EMBL" id="AAV43370.1"/>
    </source>
</evidence>
<dbReference type="AlphaFoldDB" id="Q5FIV4"/>
<dbReference type="eggNOG" id="COG0299">
    <property type="taxonomic scope" value="Bacteria"/>
</dbReference>
<dbReference type="Proteomes" id="UP000006381">
    <property type="component" value="Chromosome"/>
</dbReference>
<evidence type="ECO:0000256" key="1">
    <source>
        <dbReference type="ARBA" id="ARBA00005054"/>
    </source>
</evidence>
<evidence type="ECO:0000313" key="7">
    <source>
        <dbReference type="Proteomes" id="UP000006381"/>
    </source>
</evidence>
<dbReference type="InterPro" id="IPR004607">
    <property type="entry name" value="GART"/>
</dbReference>
<comment type="function">
    <text evidence="4">Catalyzes the transfer of a formyl group from 10-formyltetrahydrofolate to 5-phospho-ribosyl-glycinamide (GAR), producing 5-phospho-ribosyl-N-formylglycinamide (FGAR) and tetrahydrofolate.</text>
</comment>
<feature type="binding site" evidence="4">
    <location>
        <position position="64"/>
    </location>
    <ligand>
        <name>(6R)-10-formyltetrahydrofolate</name>
        <dbReference type="ChEBI" id="CHEBI:195366"/>
    </ligand>
</feature>
<dbReference type="GeneID" id="93289381"/>
<sequence length="200" mass="22649">MRVAILASGNGTNFEALTKQFQVGEIPGNEALMFCNHPNAQVIKRAERLGVPHETFSVKECGGKDTYEERLLKVLQDYQIDFIVLSGYLRMVGPKILNEYPNSIINLHPALLPNYPGLNSIERAFDDYKKGKIKETGVTVHFIDVHLDHGPIIAQQVVPIYPDDTVDTLEARVHETEHKLFPATLKKVLSQRMEKEEKQK</sequence>
<dbReference type="PATRIC" id="fig|272621.13.peg.1475"/>
<dbReference type="GO" id="GO:0004644">
    <property type="term" value="F:phosphoribosylglycinamide formyltransferase activity"/>
    <property type="evidence" value="ECO:0007669"/>
    <property type="project" value="UniProtKB-UniRule"/>
</dbReference>
<dbReference type="SUPFAM" id="SSF53328">
    <property type="entry name" value="Formyltransferase"/>
    <property type="match status" value="1"/>
</dbReference>
<feature type="active site" description="Proton donor" evidence="4">
    <location>
        <position position="108"/>
    </location>
</feature>
<comment type="pathway">
    <text evidence="1 4">Purine metabolism; IMP biosynthesis via de novo pathway; N(2)-formyl-N(1)-(5-phospho-D-ribosyl)glycinamide from N(1)-(5-phospho-D-ribosyl)glycinamide (10-formyl THF route): step 1/1.</text>
</comment>
<dbReference type="PANTHER" id="PTHR43369:SF2">
    <property type="entry name" value="PHOSPHORIBOSYLGLYCINAMIDE FORMYLTRANSFERASE"/>
    <property type="match status" value="1"/>
</dbReference>
<comment type="catalytic activity">
    <reaction evidence="4">
        <text>N(1)-(5-phospho-beta-D-ribosyl)glycinamide + (6R)-10-formyltetrahydrofolate = N(2)-formyl-N(1)-(5-phospho-beta-D-ribosyl)glycinamide + (6S)-5,6,7,8-tetrahydrofolate + H(+)</text>
        <dbReference type="Rhea" id="RHEA:15053"/>
        <dbReference type="ChEBI" id="CHEBI:15378"/>
        <dbReference type="ChEBI" id="CHEBI:57453"/>
        <dbReference type="ChEBI" id="CHEBI:143788"/>
        <dbReference type="ChEBI" id="CHEBI:147286"/>
        <dbReference type="ChEBI" id="CHEBI:195366"/>
        <dbReference type="EC" id="2.1.2.2"/>
    </reaction>
</comment>
<keyword evidence="3 4" id="KW-0658">Purine biosynthesis</keyword>
<dbReference type="HAMAP" id="MF_01930">
    <property type="entry name" value="PurN"/>
    <property type="match status" value="1"/>
</dbReference>
<dbReference type="NCBIfam" id="TIGR00639">
    <property type="entry name" value="PurN"/>
    <property type="match status" value="1"/>
</dbReference>